<reference evidence="5" key="2">
    <citation type="submission" date="2020-04" db="EMBL/GenBank/DDBJ databases">
        <authorList>
            <consortium name="NCBI Genome Project"/>
        </authorList>
    </citation>
    <scope>NUCLEOTIDE SEQUENCE</scope>
    <source>
        <strain evidence="5">CBS 304.34</strain>
    </source>
</reference>
<evidence type="ECO:0000313" key="5">
    <source>
        <dbReference type="RefSeq" id="XP_033573048.1"/>
    </source>
</evidence>
<sequence length="193" mass="21227">MPTPSLLLVRIRLLDPAFATSHGWATWTKLHFADLLSLGPASVNATSQFLNLAAPTEEEEGKKAEEARFPYFNIIEVGDLGVLTSKPYLELSRAKDLAGKREEGEAMIWDVADARFAAYEGVGGQEKGVGDEKVVRESSGEGRGDDGAGAEMGEFTTLLPFQDSRSDMSGRYEIPRHRGDLHRDFSLRRQGKL</sequence>
<proteinExistence type="predicted"/>
<dbReference type="Proteomes" id="UP000504636">
    <property type="component" value="Unplaced"/>
</dbReference>
<reference evidence="3 5" key="1">
    <citation type="journal article" date="2020" name="Stud. Mycol.">
        <title>101 Dothideomycetes genomes: a test case for predicting lifestyles and emergence of pathogens.</title>
        <authorList>
            <person name="Haridas S."/>
            <person name="Albert R."/>
            <person name="Binder M."/>
            <person name="Bloem J."/>
            <person name="Labutti K."/>
            <person name="Salamov A."/>
            <person name="Andreopoulos B."/>
            <person name="Baker S."/>
            <person name="Barry K."/>
            <person name="Bills G."/>
            <person name="Bluhm B."/>
            <person name="Cannon C."/>
            <person name="Castanera R."/>
            <person name="Culley D."/>
            <person name="Daum C."/>
            <person name="Ezra D."/>
            <person name="Gonzalez J."/>
            <person name="Henrissat B."/>
            <person name="Kuo A."/>
            <person name="Liang C."/>
            <person name="Lipzen A."/>
            <person name="Lutzoni F."/>
            <person name="Magnuson J."/>
            <person name="Mondo S."/>
            <person name="Nolan M."/>
            <person name="Ohm R."/>
            <person name="Pangilinan J."/>
            <person name="Park H.-J."/>
            <person name="Ramirez L."/>
            <person name="Alfaro M."/>
            <person name="Sun H."/>
            <person name="Tritt A."/>
            <person name="Yoshinaga Y."/>
            <person name="Zwiers L.-H."/>
            <person name="Turgeon B."/>
            <person name="Goodwin S."/>
            <person name="Spatafora J."/>
            <person name="Crous P."/>
            <person name="Grigoriev I."/>
        </authorList>
    </citation>
    <scope>NUCLEOTIDE SEQUENCE</scope>
    <source>
        <strain evidence="3 5">CBS 304.34</strain>
    </source>
</reference>
<feature type="chain" id="PRO_5044629038" evidence="2">
    <location>
        <begin position="20"/>
        <end position="193"/>
    </location>
</feature>
<feature type="signal peptide" evidence="2">
    <location>
        <begin position="1"/>
        <end position="19"/>
    </location>
</feature>
<evidence type="ECO:0000256" key="2">
    <source>
        <dbReference type="SAM" id="SignalP"/>
    </source>
</evidence>
<dbReference type="AlphaFoldDB" id="A0A6A6YDL2"/>
<keyword evidence="4" id="KW-1185">Reference proteome</keyword>
<accession>A0A6A6YDL2</accession>
<feature type="compositionally biased region" description="Basic and acidic residues" evidence="1">
    <location>
        <begin position="128"/>
        <end position="146"/>
    </location>
</feature>
<organism evidence="3">
    <name type="scientific">Mytilinidion resinicola</name>
    <dbReference type="NCBI Taxonomy" id="574789"/>
    <lineage>
        <taxon>Eukaryota</taxon>
        <taxon>Fungi</taxon>
        <taxon>Dikarya</taxon>
        <taxon>Ascomycota</taxon>
        <taxon>Pezizomycotina</taxon>
        <taxon>Dothideomycetes</taxon>
        <taxon>Pleosporomycetidae</taxon>
        <taxon>Mytilinidiales</taxon>
        <taxon>Mytilinidiaceae</taxon>
        <taxon>Mytilinidion</taxon>
    </lineage>
</organism>
<dbReference type="EMBL" id="MU003708">
    <property type="protein sequence ID" value="KAF2806084.1"/>
    <property type="molecule type" value="Genomic_DNA"/>
</dbReference>
<dbReference type="GeneID" id="54456818"/>
<protein>
    <submittedName>
        <fullName evidence="3 5">Uncharacterized protein</fullName>
    </submittedName>
</protein>
<evidence type="ECO:0000313" key="3">
    <source>
        <dbReference type="EMBL" id="KAF2806084.1"/>
    </source>
</evidence>
<feature type="region of interest" description="Disordered" evidence="1">
    <location>
        <begin position="126"/>
        <end position="175"/>
    </location>
</feature>
<gene>
    <name evidence="3 5" type="ORF">BDZ99DRAFT_394863</name>
</gene>
<reference evidence="5" key="3">
    <citation type="submission" date="2025-04" db="UniProtKB">
        <authorList>
            <consortium name="RefSeq"/>
        </authorList>
    </citation>
    <scope>IDENTIFICATION</scope>
    <source>
        <strain evidence="5">CBS 304.34</strain>
    </source>
</reference>
<evidence type="ECO:0000313" key="4">
    <source>
        <dbReference type="Proteomes" id="UP000504636"/>
    </source>
</evidence>
<name>A0A6A6YDL2_9PEZI</name>
<keyword evidence="2" id="KW-0732">Signal</keyword>
<evidence type="ECO:0000256" key="1">
    <source>
        <dbReference type="SAM" id="MobiDB-lite"/>
    </source>
</evidence>
<dbReference type="RefSeq" id="XP_033573048.1">
    <property type="nucleotide sequence ID" value="XM_033715925.1"/>
</dbReference>
<feature type="compositionally biased region" description="Basic and acidic residues" evidence="1">
    <location>
        <begin position="164"/>
        <end position="175"/>
    </location>
</feature>
<dbReference type="OrthoDB" id="3759404at2759"/>